<evidence type="ECO:0000313" key="2">
    <source>
        <dbReference type="Proteomes" id="UP000678393"/>
    </source>
</evidence>
<name>A0A8S3ZM70_9EUPU</name>
<dbReference type="AlphaFoldDB" id="A0A8S3ZM70"/>
<gene>
    <name evidence="1" type="ORF">CUNI_LOCUS13309</name>
</gene>
<evidence type="ECO:0000313" key="1">
    <source>
        <dbReference type="EMBL" id="CAG5127751.1"/>
    </source>
</evidence>
<organism evidence="1 2">
    <name type="scientific">Candidula unifasciata</name>
    <dbReference type="NCBI Taxonomy" id="100452"/>
    <lineage>
        <taxon>Eukaryota</taxon>
        <taxon>Metazoa</taxon>
        <taxon>Spiralia</taxon>
        <taxon>Lophotrochozoa</taxon>
        <taxon>Mollusca</taxon>
        <taxon>Gastropoda</taxon>
        <taxon>Heterobranchia</taxon>
        <taxon>Euthyneura</taxon>
        <taxon>Panpulmonata</taxon>
        <taxon>Eupulmonata</taxon>
        <taxon>Stylommatophora</taxon>
        <taxon>Helicina</taxon>
        <taxon>Helicoidea</taxon>
        <taxon>Geomitridae</taxon>
        <taxon>Candidula</taxon>
    </lineage>
</organism>
<reference evidence="1" key="1">
    <citation type="submission" date="2021-04" db="EMBL/GenBank/DDBJ databases">
        <authorList>
            <consortium name="Molecular Ecology Group"/>
        </authorList>
    </citation>
    <scope>NUCLEOTIDE SEQUENCE</scope>
</reference>
<feature type="non-terminal residue" evidence="1">
    <location>
        <position position="85"/>
    </location>
</feature>
<protein>
    <submittedName>
        <fullName evidence="1">Uncharacterized protein</fullName>
    </submittedName>
</protein>
<proteinExistence type="predicted"/>
<accession>A0A8S3ZM70</accession>
<dbReference type="Proteomes" id="UP000678393">
    <property type="component" value="Unassembled WGS sequence"/>
</dbReference>
<feature type="non-terminal residue" evidence="1">
    <location>
        <position position="1"/>
    </location>
</feature>
<sequence>PTTEISAGISYGFSANSDTQVAKQSLTANGQAGSAFLSTPPPLLKIVDNNALMAKIPNGFPVKFLVRIKLSPNDYTPLSLNVSTG</sequence>
<keyword evidence="2" id="KW-1185">Reference proteome</keyword>
<dbReference type="EMBL" id="CAJHNH020002780">
    <property type="protein sequence ID" value="CAG5127751.1"/>
    <property type="molecule type" value="Genomic_DNA"/>
</dbReference>
<comment type="caution">
    <text evidence="1">The sequence shown here is derived from an EMBL/GenBank/DDBJ whole genome shotgun (WGS) entry which is preliminary data.</text>
</comment>